<dbReference type="SUPFAM" id="SSF53474">
    <property type="entry name" value="alpha/beta-Hydrolases"/>
    <property type="match status" value="1"/>
</dbReference>
<dbReference type="Pfam" id="PF04083">
    <property type="entry name" value="Abhydro_lipase"/>
    <property type="match status" value="1"/>
</dbReference>
<dbReference type="PANTHER" id="PTHR11005">
    <property type="entry name" value="LYSOSOMAL ACID LIPASE-RELATED"/>
    <property type="match status" value="1"/>
</dbReference>
<keyword evidence="4" id="KW-1185">Reference proteome</keyword>
<evidence type="ECO:0000313" key="4">
    <source>
        <dbReference type="Proteomes" id="UP001162164"/>
    </source>
</evidence>
<feature type="non-terminal residue" evidence="3">
    <location>
        <position position="1"/>
    </location>
</feature>
<dbReference type="InterPro" id="IPR006693">
    <property type="entry name" value="AB_hydrolase_lipase"/>
</dbReference>
<protein>
    <recommendedName>
        <fullName evidence="2">Partial AB-hydrolase lipase domain-containing protein</fullName>
    </recommendedName>
</protein>
<evidence type="ECO:0000259" key="2">
    <source>
        <dbReference type="Pfam" id="PF04083"/>
    </source>
</evidence>
<dbReference type="Gene3D" id="3.40.50.1820">
    <property type="entry name" value="alpha/beta hydrolase"/>
    <property type="match status" value="1"/>
</dbReference>
<dbReference type="EMBL" id="JAPWTJ010002114">
    <property type="protein sequence ID" value="KAJ8967858.1"/>
    <property type="molecule type" value="Genomic_DNA"/>
</dbReference>
<reference evidence="3" key="1">
    <citation type="journal article" date="2023" name="Insect Mol. Biol.">
        <title>Genome sequencing provides insights into the evolution of gene families encoding plant cell wall-degrading enzymes in longhorned beetles.</title>
        <authorList>
            <person name="Shin N.R."/>
            <person name="Okamura Y."/>
            <person name="Kirsch R."/>
            <person name="Pauchet Y."/>
        </authorList>
    </citation>
    <scope>NUCLEOTIDE SEQUENCE</scope>
    <source>
        <strain evidence="3">MMC_N1</strain>
    </source>
</reference>
<dbReference type="InterPro" id="IPR029058">
    <property type="entry name" value="AB_hydrolase_fold"/>
</dbReference>
<evidence type="ECO:0000313" key="3">
    <source>
        <dbReference type="EMBL" id="KAJ8967858.1"/>
    </source>
</evidence>
<dbReference type="PIRSF" id="PIRSF000862">
    <property type="entry name" value="Steryl_ester_lip"/>
    <property type="match status" value="1"/>
</dbReference>
<comment type="similarity">
    <text evidence="1">Belongs to the AB hydrolase superfamily. Lipase family.</text>
</comment>
<proteinExistence type="inferred from homology"/>
<name>A0ABQ9IWH7_9CUCU</name>
<comment type="caution">
    <text evidence="3">The sequence shown here is derived from an EMBL/GenBank/DDBJ whole genome shotgun (WGS) entry which is preliminary data.</text>
</comment>
<organism evidence="3 4">
    <name type="scientific">Molorchus minor</name>
    <dbReference type="NCBI Taxonomy" id="1323400"/>
    <lineage>
        <taxon>Eukaryota</taxon>
        <taxon>Metazoa</taxon>
        <taxon>Ecdysozoa</taxon>
        <taxon>Arthropoda</taxon>
        <taxon>Hexapoda</taxon>
        <taxon>Insecta</taxon>
        <taxon>Pterygota</taxon>
        <taxon>Neoptera</taxon>
        <taxon>Endopterygota</taxon>
        <taxon>Coleoptera</taxon>
        <taxon>Polyphaga</taxon>
        <taxon>Cucujiformia</taxon>
        <taxon>Chrysomeloidea</taxon>
        <taxon>Cerambycidae</taxon>
        <taxon>Lamiinae</taxon>
        <taxon>Monochamini</taxon>
        <taxon>Molorchus</taxon>
    </lineage>
</organism>
<feature type="domain" description="Partial AB-hydrolase lipase" evidence="2">
    <location>
        <begin position="6"/>
        <end position="62"/>
    </location>
</feature>
<evidence type="ECO:0000256" key="1">
    <source>
        <dbReference type="ARBA" id="ARBA00010701"/>
    </source>
</evidence>
<dbReference type="InterPro" id="IPR025483">
    <property type="entry name" value="Lipase_euk"/>
</dbReference>
<sequence>LIIFQQQIITKYGYPAETHKIVTEDGYILKMHRIPRGIKHVKKKRPPVLLMHGLTFSSADFINIYPNCSLGYILADMGYDVWIGNARGNSYSNRHISIDPNTNPRQFYNFSWHEIGSIDIPAKIDYILGVTKREKLYYIGHSQGCTIFYVMASTKPEYNKKIRLATLMAPATFLAGTPEPFGQFFSQFDYEIQQFVDTFNIYHIPQLDFTRSFLRNLCQDDAYLALCRDIYYTIGGGFGDNTQLDKTVFPLIFQTTPSDASTKQFIHYFQLIKSGRFRQFDYGHRKNIKIYGKKHPPDYNISTITAPIALYYGKNDRYVDIGDVKHTIQILSNVVHDYLIPYEHFNHGDFLFASDVKPLLYDKIFRVMEQY</sequence>
<dbReference type="Proteomes" id="UP001162164">
    <property type="component" value="Unassembled WGS sequence"/>
</dbReference>
<gene>
    <name evidence="3" type="ORF">NQ317_017625</name>
</gene>
<accession>A0ABQ9IWH7</accession>